<dbReference type="GeneID" id="54296985"/>
<dbReference type="SMART" id="SM00248">
    <property type="entry name" value="ANK"/>
    <property type="match status" value="2"/>
</dbReference>
<feature type="domain" description="Single-strand DNA deaminase toxin A-like C-terminal" evidence="4">
    <location>
        <begin position="369"/>
        <end position="439"/>
    </location>
</feature>
<organism evidence="5 6">
    <name type="scientific">Aplosporella prunicola CBS 121167</name>
    <dbReference type="NCBI Taxonomy" id="1176127"/>
    <lineage>
        <taxon>Eukaryota</taxon>
        <taxon>Fungi</taxon>
        <taxon>Dikarya</taxon>
        <taxon>Ascomycota</taxon>
        <taxon>Pezizomycotina</taxon>
        <taxon>Dothideomycetes</taxon>
        <taxon>Dothideomycetes incertae sedis</taxon>
        <taxon>Botryosphaeriales</taxon>
        <taxon>Aplosporellaceae</taxon>
        <taxon>Aplosporella</taxon>
    </lineage>
</organism>
<evidence type="ECO:0000256" key="1">
    <source>
        <dbReference type="ARBA" id="ARBA00022737"/>
    </source>
</evidence>
<dbReference type="EMBL" id="ML995568">
    <property type="protein sequence ID" value="KAF2135581.1"/>
    <property type="molecule type" value="Genomic_DNA"/>
</dbReference>
<dbReference type="InterPro" id="IPR036770">
    <property type="entry name" value="Ankyrin_rpt-contain_sf"/>
</dbReference>
<dbReference type="RefSeq" id="XP_033391299.1">
    <property type="nucleotide sequence ID" value="XM_033539489.1"/>
</dbReference>
<name>A0A6A6AYH0_9PEZI</name>
<keyword evidence="1" id="KW-0677">Repeat</keyword>
<protein>
    <recommendedName>
        <fullName evidence="4">Single-strand DNA deaminase toxin A-like C-terminal domain-containing protein</fullName>
    </recommendedName>
</protein>
<dbReference type="Pfam" id="PF24120">
    <property type="entry name" value="SsdA_C"/>
    <property type="match status" value="1"/>
</dbReference>
<gene>
    <name evidence="5" type="ORF">K452DRAFT_281320</name>
</gene>
<evidence type="ECO:0000313" key="5">
    <source>
        <dbReference type="EMBL" id="KAF2135581.1"/>
    </source>
</evidence>
<keyword evidence="2 3" id="KW-0040">ANK repeat</keyword>
<dbReference type="PROSITE" id="PS50088">
    <property type="entry name" value="ANK_REPEAT"/>
    <property type="match status" value="2"/>
</dbReference>
<dbReference type="Pfam" id="PF12796">
    <property type="entry name" value="Ank_2"/>
    <property type="match status" value="1"/>
</dbReference>
<keyword evidence="6" id="KW-1185">Reference proteome</keyword>
<dbReference type="PANTHER" id="PTHR24173:SF74">
    <property type="entry name" value="ANKYRIN REPEAT DOMAIN-CONTAINING PROTEIN 16"/>
    <property type="match status" value="1"/>
</dbReference>
<dbReference type="InterPro" id="IPR057517">
    <property type="entry name" value="SsdA-like_C"/>
</dbReference>
<evidence type="ECO:0000259" key="4">
    <source>
        <dbReference type="Pfam" id="PF24120"/>
    </source>
</evidence>
<proteinExistence type="predicted"/>
<dbReference type="Proteomes" id="UP000799438">
    <property type="component" value="Unassembled WGS sequence"/>
</dbReference>
<evidence type="ECO:0000313" key="6">
    <source>
        <dbReference type="Proteomes" id="UP000799438"/>
    </source>
</evidence>
<reference evidence="5" key="1">
    <citation type="journal article" date="2020" name="Stud. Mycol.">
        <title>101 Dothideomycetes genomes: a test case for predicting lifestyles and emergence of pathogens.</title>
        <authorList>
            <person name="Haridas S."/>
            <person name="Albert R."/>
            <person name="Binder M."/>
            <person name="Bloem J."/>
            <person name="Labutti K."/>
            <person name="Salamov A."/>
            <person name="Andreopoulos B."/>
            <person name="Baker S."/>
            <person name="Barry K."/>
            <person name="Bills G."/>
            <person name="Bluhm B."/>
            <person name="Cannon C."/>
            <person name="Castanera R."/>
            <person name="Culley D."/>
            <person name="Daum C."/>
            <person name="Ezra D."/>
            <person name="Gonzalez J."/>
            <person name="Henrissat B."/>
            <person name="Kuo A."/>
            <person name="Liang C."/>
            <person name="Lipzen A."/>
            <person name="Lutzoni F."/>
            <person name="Magnuson J."/>
            <person name="Mondo S."/>
            <person name="Nolan M."/>
            <person name="Ohm R."/>
            <person name="Pangilinan J."/>
            <person name="Park H.-J."/>
            <person name="Ramirez L."/>
            <person name="Alfaro M."/>
            <person name="Sun H."/>
            <person name="Tritt A."/>
            <person name="Yoshinaga Y."/>
            <person name="Zwiers L.-H."/>
            <person name="Turgeon B."/>
            <person name="Goodwin S."/>
            <person name="Spatafora J."/>
            <person name="Crous P."/>
            <person name="Grigoriev I."/>
        </authorList>
    </citation>
    <scope>NUCLEOTIDE SEQUENCE</scope>
    <source>
        <strain evidence="5">CBS 121167</strain>
    </source>
</reference>
<dbReference type="OrthoDB" id="5337793at2759"/>
<dbReference type="AlphaFoldDB" id="A0A6A6AYH0"/>
<dbReference type="SUPFAM" id="SSF48403">
    <property type="entry name" value="Ankyrin repeat"/>
    <property type="match status" value="1"/>
</dbReference>
<sequence>MVDISDLPVADVQHWNNISVKVRCPFCQKSHLHDFRGYGNEIFQSSCFTDVHCINRYTGYRICFPFKDHTTSSPRTAYEIDKDKRSFVNIGLQTNEEDEENDDESEDEVNGKLARKFEQKIQLQESPNPTRPQFKDATETRIPKLMEDNFYEKDIEYVLSKCAQGDIEVVKNYIETSQERHIFLNGEDKLGNTALILASIKDCPPMLNILVDYGSDINAANHIGRSALMEASLWGRADNVRILLNRGAKKSLRDANWRCARDLALPKSGNAVERYRRAGDNHQYCKTNSNFADTRRKQILCMLDDQPQQSMTDLRDDKNADTVFKYHSFHRLRETNTIKLVAQVANFLVPYPEKTIGLLVRGSPFPNVAAMSGWTYSERHPFSRVWGQRKKLPFAISGQQWTPKALQIADALGYKLPNTNSDHGNPGYYYACHAEMQLIAYFVNKHVLLPVEKEGRLSDLSKINPPVTLTSPTILVSSEICDSCKAFRDLVNSKLGLSIQLLAKFEN</sequence>
<feature type="repeat" description="ANK" evidence="3">
    <location>
        <begin position="190"/>
        <end position="222"/>
    </location>
</feature>
<evidence type="ECO:0000256" key="3">
    <source>
        <dbReference type="PROSITE-ProRule" id="PRU00023"/>
    </source>
</evidence>
<dbReference type="PANTHER" id="PTHR24173">
    <property type="entry name" value="ANKYRIN REPEAT CONTAINING"/>
    <property type="match status" value="1"/>
</dbReference>
<dbReference type="InterPro" id="IPR002110">
    <property type="entry name" value="Ankyrin_rpt"/>
</dbReference>
<feature type="repeat" description="ANK" evidence="3">
    <location>
        <begin position="223"/>
        <end position="255"/>
    </location>
</feature>
<dbReference type="Gene3D" id="1.25.40.20">
    <property type="entry name" value="Ankyrin repeat-containing domain"/>
    <property type="match status" value="1"/>
</dbReference>
<accession>A0A6A6AYH0</accession>
<evidence type="ECO:0000256" key="2">
    <source>
        <dbReference type="ARBA" id="ARBA00023043"/>
    </source>
</evidence>